<keyword evidence="2" id="KW-1185">Reference proteome</keyword>
<proteinExistence type="predicted"/>
<dbReference type="EMBL" id="VWRN01000048">
    <property type="protein sequence ID" value="KAA6119863.1"/>
    <property type="molecule type" value="Genomic_DNA"/>
</dbReference>
<evidence type="ECO:0000313" key="1">
    <source>
        <dbReference type="EMBL" id="KAA6119863.1"/>
    </source>
</evidence>
<evidence type="ECO:0000313" key="2">
    <source>
        <dbReference type="Proteomes" id="UP000324324"/>
    </source>
</evidence>
<dbReference type="RefSeq" id="WP_150084067.1">
    <property type="nucleotide sequence ID" value="NZ_VWRN01000048.1"/>
</dbReference>
<protein>
    <recommendedName>
        <fullName evidence="3">DUF4157 domain-containing protein</fullName>
    </recommendedName>
</protein>
<dbReference type="Proteomes" id="UP000324324">
    <property type="component" value="Unassembled WGS sequence"/>
</dbReference>
<evidence type="ECO:0008006" key="3">
    <source>
        <dbReference type="Google" id="ProtNLM"/>
    </source>
</evidence>
<accession>A0A5M8A9H1</accession>
<organism evidence="1 2">
    <name type="scientific">Cupriavidus cauae</name>
    <dbReference type="NCBI Taxonomy" id="2608999"/>
    <lineage>
        <taxon>Bacteria</taxon>
        <taxon>Pseudomonadati</taxon>
        <taxon>Pseudomonadota</taxon>
        <taxon>Betaproteobacteria</taxon>
        <taxon>Burkholderiales</taxon>
        <taxon>Burkholderiaceae</taxon>
        <taxon>Cupriavidus</taxon>
    </lineage>
</organism>
<dbReference type="AlphaFoldDB" id="A0A5M8A9H1"/>
<comment type="caution">
    <text evidence="1">The sequence shown here is derived from an EMBL/GenBank/DDBJ whole genome shotgun (WGS) entry which is preliminary data.</text>
</comment>
<reference evidence="1 2" key="1">
    <citation type="submission" date="2019-09" db="EMBL/GenBank/DDBJ databases">
        <title>Isolation of a novel species in the genus Cupriavidus from patients with sepsis using whole genome sequencing.</title>
        <authorList>
            <person name="Kweon O.J."/>
            <person name="Lee M.-K."/>
        </authorList>
    </citation>
    <scope>NUCLEOTIDE SEQUENCE [LARGE SCALE GENOMIC DNA]</scope>
    <source>
        <strain evidence="1 2">MKL-01</strain>
    </source>
</reference>
<gene>
    <name evidence="1" type="ORF">F1599_18350</name>
</gene>
<sequence>MKALRNPRCLLLESRWFVPRHFDGISLGPIVLLRPGVSAGLIAHELVHVRQFWRRPFTHGPRYLLSKAYRLACEVEAYRAQLQAGQSTPARIAHLGHYLATKYRLDIDEETAVRLLSAVSADDSPR</sequence>
<name>A0A5M8A9H1_9BURK</name>